<evidence type="ECO:0000313" key="9">
    <source>
        <dbReference type="Proteomes" id="UP001289374"/>
    </source>
</evidence>
<dbReference type="GO" id="GO:0005634">
    <property type="term" value="C:nucleus"/>
    <property type="evidence" value="ECO:0007669"/>
    <property type="project" value="UniProtKB-SubCell"/>
</dbReference>
<dbReference type="Gene3D" id="3.90.228.10">
    <property type="match status" value="1"/>
</dbReference>
<comment type="caution">
    <text evidence="8">The sequence shown here is derived from an EMBL/GenBank/DDBJ whole genome shotgun (WGS) entry which is preliminary data.</text>
</comment>
<keyword evidence="4" id="KW-0539">Nucleus</keyword>
<evidence type="ECO:0000256" key="3">
    <source>
        <dbReference type="ARBA" id="ARBA00023016"/>
    </source>
</evidence>
<dbReference type="InterPro" id="IPR044964">
    <property type="entry name" value="RCD1/SRO1-5"/>
</dbReference>
<keyword evidence="9" id="KW-1185">Reference proteome</keyword>
<feature type="domain" description="PARP catalytic" evidence="6">
    <location>
        <begin position="63"/>
        <end position="283"/>
    </location>
</feature>
<evidence type="ECO:0000256" key="1">
    <source>
        <dbReference type="ARBA" id="ARBA00004123"/>
    </source>
</evidence>
<dbReference type="InterPro" id="IPR022003">
    <property type="entry name" value="RST"/>
</dbReference>
<dbReference type="PROSITE" id="PS51059">
    <property type="entry name" value="PARP_CATALYTIC"/>
    <property type="match status" value="1"/>
</dbReference>
<dbReference type="AlphaFoldDB" id="A0AAE1WZC1"/>
<evidence type="ECO:0000256" key="5">
    <source>
        <dbReference type="SAM" id="MobiDB-lite"/>
    </source>
</evidence>
<dbReference type="EMBL" id="JACGWL010000005">
    <property type="protein sequence ID" value="KAK4402412.1"/>
    <property type="molecule type" value="Genomic_DNA"/>
</dbReference>
<evidence type="ECO:0000313" key="8">
    <source>
        <dbReference type="EMBL" id="KAK4402412.1"/>
    </source>
</evidence>
<dbReference type="Pfam" id="PF12174">
    <property type="entry name" value="RST"/>
    <property type="match status" value="1"/>
</dbReference>
<comment type="subcellular location">
    <subcellularLocation>
        <location evidence="1">Nucleus</location>
    </subcellularLocation>
</comment>
<evidence type="ECO:0000259" key="7">
    <source>
        <dbReference type="PROSITE" id="PS51879"/>
    </source>
</evidence>
<reference evidence="8" key="1">
    <citation type="submission" date="2020-06" db="EMBL/GenBank/DDBJ databases">
        <authorList>
            <person name="Li T."/>
            <person name="Hu X."/>
            <person name="Zhang T."/>
            <person name="Song X."/>
            <person name="Zhang H."/>
            <person name="Dai N."/>
            <person name="Sheng W."/>
            <person name="Hou X."/>
            <person name="Wei L."/>
        </authorList>
    </citation>
    <scope>NUCLEOTIDE SEQUENCE</scope>
    <source>
        <strain evidence="8">K16</strain>
        <tissue evidence="8">Leaf</tissue>
    </source>
</reference>
<organism evidence="8 9">
    <name type="scientific">Sesamum angolense</name>
    <dbReference type="NCBI Taxonomy" id="2727404"/>
    <lineage>
        <taxon>Eukaryota</taxon>
        <taxon>Viridiplantae</taxon>
        <taxon>Streptophyta</taxon>
        <taxon>Embryophyta</taxon>
        <taxon>Tracheophyta</taxon>
        <taxon>Spermatophyta</taxon>
        <taxon>Magnoliopsida</taxon>
        <taxon>eudicotyledons</taxon>
        <taxon>Gunneridae</taxon>
        <taxon>Pentapetalae</taxon>
        <taxon>asterids</taxon>
        <taxon>lamiids</taxon>
        <taxon>Lamiales</taxon>
        <taxon>Pedaliaceae</taxon>
        <taxon>Sesamum</taxon>
    </lineage>
</organism>
<evidence type="ECO:0000256" key="2">
    <source>
        <dbReference type="ARBA" id="ARBA00022473"/>
    </source>
</evidence>
<dbReference type="PANTHER" id="PTHR32263">
    <property type="entry name" value="INACTIVE POLY [ADP-RIBOSE] POLYMERASE SRO4-RELATED"/>
    <property type="match status" value="1"/>
</dbReference>
<name>A0AAE1WZC1_9LAMI</name>
<dbReference type="PANTHER" id="PTHR32263:SF12">
    <property type="entry name" value="INACTIVE POLY [ADP-RIBOSE] POLYMERASE SRO4-RELATED"/>
    <property type="match status" value="1"/>
</dbReference>
<protein>
    <submittedName>
        <fullName evidence="8">Inactive poly [ADP-ribose] polymerase SRO5</fullName>
    </submittedName>
</protein>
<evidence type="ECO:0000256" key="4">
    <source>
        <dbReference type="ARBA" id="ARBA00023242"/>
    </source>
</evidence>
<dbReference type="Pfam" id="PF00644">
    <property type="entry name" value="PARP"/>
    <property type="match status" value="1"/>
</dbReference>
<keyword evidence="3" id="KW-0346">Stress response</keyword>
<dbReference type="Proteomes" id="UP001289374">
    <property type="component" value="Unassembled WGS sequence"/>
</dbReference>
<dbReference type="GO" id="GO:0003950">
    <property type="term" value="F:NAD+ poly-ADP-ribosyltransferase activity"/>
    <property type="evidence" value="ECO:0007669"/>
    <property type="project" value="InterPro"/>
</dbReference>
<feature type="compositionally biased region" description="Polar residues" evidence="5">
    <location>
        <begin position="34"/>
        <end position="51"/>
    </location>
</feature>
<feature type="domain" description="RST" evidence="7">
    <location>
        <begin position="277"/>
        <end position="313"/>
    </location>
</feature>
<proteinExistence type="predicted"/>
<dbReference type="SUPFAM" id="SSF56399">
    <property type="entry name" value="ADP-ribosylation"/>
    <property type="match status" value="1"/>
</dbReference>
<dbReference type="PROSITE" id="PS51879">
    <property type="entry name" value="RST"/>
    <property type="match status" value="1"/>
</dbReference>
<gene>
    <name evidence="8" type="ORF">Sango_0981900</name>
</gene>
<accession>A0AAE1WZC1</accession>
<keyword evidence="2" id="KW-0217">Developmental protein</keyword>
<dbReference type="InterPro" id="IPR012317">
    <property type="entry name" value="Poly(ADP-ribose)pol_cat_dom"/>
</dbReference>
<reference evidence="8" key="2">
    <citation type="journal article" date="2024" name="Plant">
        <title>Genomic evolution and insights into agronomic trait innovations of Sesamum species.</title>
        <authorList>
            <person name="Miao H."/>
            <person name="Wang L."/>
            <person name="Qu L."/>
            <person name="Liu H."/>
            <person name="Sun Y."/>
            <person name="Le M."/>
            <person name="Wang Q."/>
            <person name="Wei S."/>
            <person name="Zheng Y."/>
            <person name="Lin W."/>
            <person name="Duan Y."/>
            <person name="Cao H."/>
            <person name="Xiong S."/>
            <person name="Wang X."/>
            <person name="Wei L."/>
            <person name="Li C."/>
            <person name="Ma Q."/>
            <person name="Ju M."/>
            <person name="Zhao R."/>
            <person name="Li G."/>
            <person name="Mu C."/>
            <person name="Tian Q."/>
            <person name="Mei H."/>
            <person name="Zhang T."/>
            <person name="Gao T."/>
            <person name="Zhang H."/>
        </authorList>
    </citation>
    <scope>NUCLEOTIDE SEQUENCE</scope>
    <source>
        <strain evidence="8">K16</strain>
    </source>
</reference>
<feature type="region of interest" description="Disordered" evidence="5">
    <location>
        <begin position="34"/>
        <end position="59"/>
    </location>
</feature>
<sequence length="394" mass="43240">MGSVDGHSQGFQPSAQKKSTKLTLFEDLLHGSDTGNSHYGPNAEDQNQGDSCPSDCESGISGADNEQQIGLSGNGLIRVDDAEVVYQIIKKKLVSSLSCYGFDAQVEAIHRNDYSGIMSRAKLQSFCIYSRAMEIKCGGNANVKYAWFGASKDEISTILDHGFGLPMNARTHGHGVYLSPVDHPVESMELASPDEDGLRHMLLCRVILGKTEVVCPGSEQYHPSSEEFDTGIDNLASPQKYIIWTSSMNTHILPEFVVSFRASSSCRESQKGRQPIRQPNSEWMPFASLITTLSKFLPPDAIELISKNYGDYKIICFELIDLRYTEAEDVETRNDSAGAVAQAEEIEFSGRMAELIGTFSEQLTTQTKQTASHLSVLFLLNGPSRGIVDLVGNF</sequence>
<evidence type="ECO:0000259" key="6">
    <source>
        <dbReference type="PROSITE" id="PS51059"/>
    </source>
</evidence>